<comment type="caution">
    <text evidence="3">The sequence shown here is derived from an EMBL/GenBank/DDBJ whole genome shotgun (WGS) entry which is preliminary data.</text>
</comment>
<evidence type="ECO:0008006" key="6">
    <source>
        <dbReference type="Google" id="ProtNLM"/>
    </source>
</evidence>
<feature type="chain" id="PRO_5036138140" description="Secreted protein" evidence="1">
    <location>
        <begin position="22"/>
        <end position="183"/>
    </location>
</feature>
<dbReference type="Proteomes" id="UP000325313">
    <property type="component" value="Unassembled WGS sequence"/>
</dbReference>
<dbReference type="EMBL" id="VDEP01000206">
    <property type="protein sequence ID" value="KAA1123809.1"/>
    <property type="molecule type" value="Genomic_DNA"/>
</dbReference>
<dbReference type="EMBL" id="VSWC01000016">
    <property type="protein sequence ID" value="KAA1111555.1"/>
    <property type="molecule type" value="Genomic_DNA"/>
</dbReference>
<reference evidence="4 5" key="1">
    <citation type="submission" date="2019-05" db="EMBL/GenBank/DDBJ databases">
        <title>Emergence of the Ug99 lineage of the wheat stem rust pathogen through somatic hybridization.</title>
        <authorList>
            <person name="Li F."/>
            <person name="Upadhyaya N.M."/>
            <person name="Sperschneider J."/>
            <person name="Matny O."/>
            <person name="Nguyen-Phuc H."/>
            <person name="Mago R."/>
            <person name="Raley C."/>
            <person name="Miller M.E."/>
            <person name="Silverstein K.A.T."/>
            <person name="Henningsen E."/>
            <person name="Hirsch C.D."/>
            <person name="Visser B."/>
            <person name="Pretorius Z.A."/>
            <person name="Steffenson B.J."/>
            <person name="Schwessinger B."/>
            <person name="Dodds P.N."/>
            <person name="Figueroa M."/>
        </authorList>
    </citation>
    <scope>NUCLEOTIDE SEQUENCE [LARGE SCALE GENOMIC DNA]</scope>
    <source>
        <strain evidence="2">21-0</strain>
        <strain evidence="3 5">Ug99</strain>
    </source>
</reference>
<protein>
    <recommendedName>
        <fullName evidence="6">Secreted protein</fullName>
    </recommendedName>
</protein>
<gene>
    <name evidence="2" type="ORF">PGT21_004347</name>
    <name evidence="3" type="ORF">PGTUg99_022175</name>
</gene>
<keyword evidence="4" id="KW-1185">Reference proteome</keyword>
<sequence>MHYSLFSVSLYFIGLVTTSISSPYPPPIGGEKTLKCTRYSNITGPNTTCNDDPHQVCTGGCTGTVVASQCTKEGDPSDHSEQQMCTISYSQPSLERGVCINDQGTFSCQGIPQGEATCSGCAFVANGSDAGVAQISNSSHADSVLSGTKTPLSLSTAALPTGSRLTLFGSSLFGLIGILALIL</sequence>
<organism evidence="3 5">
    <name type="scientific">Puccinia graminis f. sp. tritici</name>
    <dbReference type="NCBI Taxonomy" id="56615"/>
    <lineage>
        <taxon>Eukaryota</taxon>
        <taxon>Fungi</taxon>
        <taxon>Dikarya</taxon>
        <taxon>Basidiomycota</taxon>
        <taxon>Pucciniomycotina</taxon>
        <taxon>Pucciniomycetes</taxon>
        <taxon>Pucciniales</taxon>
        <taxon>Pucciniaceae</taxon>
        <taxon>Puccinia</taxon>
    </lineage>
</organism>
<evidence type="ECO:0000256" key="1">
    <source>
        <dbReference type="SAM" id="SignalP"/>
    </source>
</evidence>
<feature type="signal peptide" evidence="1">
    <location>
        <begin position="1"/>
        <end position="21"/>
    </location>
</feature>
<dbReference type="OrthoDB" id="2505543at2759"/>
<proteinExistence type="predicted"/>
<keyword evidence="1" id="KW-0732">Signal</keyword>
<dbReference type="Proteomes" id="UP000324748">
    <property type="component" value="Unassembled WGS sequence"/>
</dbReference>
<evidence type="ECO:0000313" key="2">
    <source>
        <dbReference type="EMBL" id="KAA1111555.1"/>
    </source>
</evidence>
<dbReference type="AlphaFoldDB" id="A0A5B0REC1"/>
<name>A0A5B0REC1_PUCGR</name>
<evidence type="ECO:0000313" key="5">
    <source>
        <dbReference type="Proteomes" id="UP000325313"/>
    </source>
</evidence>
<evidence type="ECO:0000313" key="3">
    <source>
        <dbReference type="EMBL" id="KAA1123809.1"/>
    </source>
</evidence>
<evidence type="ECO:0000313" key="4">
    <source>
        <dbReference type="Proteomes" id="UP000324748"/>
    </source>
</evidence>
<accession>A0A5B0REC1</accession>